<evidence type="ECO:0000256" key="7">
    <source>
        <dbReference type="ARBA" id="ARBA00053401"/>
    </source>
</evidence>
<dbReference type="SUPFAM" id="SSF58014">
    <property type="entry name" value="Coiled-coil domain of nucleotide exchange factor GrpE"/>
    <property type="match status" value="1"/>
</dbReference>
<name>A0A139SHM5_9BACT</name>
<dbReference type="Pfam" id="PF01025">
    <property type="entry name" value="GrpE"/>
    <property type="match status" value="1"/>
</dbReference>
<dbReference type="GO" id="GO:0042803">
    <property type="term" value="F:protein homodimerization activity"/>
    <property type="evidence" value="ECO:0007669"/>
    <property type="project" value="InterPro"/>
</dbReference>
<dbReference type="SUPFAM" id="SSF51064">
    <property type="entry name" value="Head domain of nucleotide exchange factor GrpE"/>
    <property type="match status" value="1"/>
</dbReference>
<dbReference type="GO" id="GO:0051087">
    <property type="term" value="F:protein-folding chaperone binding"/>
    <property type="evidence" value="ECO:0007669"/>
    <property type="project" value="InterPro"/>
</dbReference>
<dbReference type="STRING" id="1548207.AXK11_08935"/>
<dbReference type="EMBL" id="LSZQ01000069">
    <property type="protein sequence ID" value="KXU34049.1"/>
    <property type="molecule type" value="Genomic_DNA"/>
</dbReference>
<proteinExistence type="inferred from homology"/>
<keyword evidence="4 10" id="KW-0963">Cytoplasm</keyword>
<evidence type="ECO:0000256" key="6">
    <source>
        <dbReference type="ARBA" id="ARBA00023186"/>
    </source>
</evidence>
<dbReference type="Gene3D" id="3.90.20.20">
    <property type="match status" value="1"/>
</dbReference>
<dbReference type="Proteomes" id="UP000070058">
    <property type="component" value="Unassembled WGS sequence"/>
</dbReference>
<comment type="subcellular location">
    <subcellularLocation>
        <location evidence="1 10">Cytoplasm</location>
    </subcellularLocation>
</comment>
<gene>
    <name evidence="10" type="primary">grpE</name>
    <name evidence="14" type="ORF">AXK11_08935</name>
</gene>
<comment type="subunit">
    <text evidence="3 10">Homodimer.</text>
</comment>
<dbReference type="InterPro" id="IPR009012">
    <property type="entry name" value="GrpE_head"/>
</dbReference>
<dbReference type="GO" id="GO:0000774">
    <property type="term" value="F:adenyl-nucleotide exchange factor activity"/>
    <property type="evidence" value="ECO:0007669"/>
    <property type="project" value="InterPro"/>
</dbReference>
<dbReference type="Gene3D" id="2.30.22.10">
    <property type="entry name" value="Head domain of nucleotide exchange factor GrpE"/>
    <property type="match status" value="1"/>
</dbReference>
<reference evidence="15" key="1">
    <citation type="submission" date="2016-02" db="EMBL/GenBank/DDBJ databases">
        <authorList>
            <person name="Sanders J.G."/>
            <person name="Lin J.Y."/>
            <person name="Wertz J.T."/>
            <person name="Russell J.A."/>
            <person name="Moreau C.S."/>
            <person name="Powell S."/>
        </authorList>
    </citation>
    <scope>NUCLEOTIDE SEQUENCE [LARGE SCALE GENOMIC DNA]</scope>
    <source>
        <strain evidence="15">CAG34</strain>
    </source>
</reference>
<accession>A0A139SHM5</accession>
<dbReference type="PRINTS" id="PR00773">
    <property type="entry name" value="GRPEPROTEIN"/>
</dbReference>
<dbReference type="GO" id="GO:0005737">
    <property type="term" value="C:cytoplasm"/>
    <property type="evidence" value="ECO:0007669"/>
    <property type="project" value="UniProtKB-SubCell"/>
</dbReference>
<dbReference type="FunFam" id="2.30.22.10:FF:000001">
    <property type="entry name" value="Protein GrpE"/>
    <property type="match status" value="1"/>
</dbReference>
<dbReference type="PANTHER" id="PTHR21237">
    <property type="entry name" value="GRPE PROTEIN"/>
    <property type="match status" value="1"/>
</dbReference>
<dbReference type="InterPro" id="IPR013805">
    <property type="entry name" value="GrpE_CC"/>
</dbReference>
<dbReference type="RefSeq" id="WP_068631390.1">
    <property type="nucleotide sequence ID" value="NZ_LSZQ01000069.1"/>
</dbReference>
<evidence type="ECO:0000256" key="3">
    <source>
        <dbReference type="ARBA" id="ARBA00011738"/>
    </source>
</evidence>
<evidence type="ECO:0000256" key="4">
    <source>
        <dbReference type="ARBA" id="ARBA00022490"/>
    </source>
</evidence>
<comment type="function">
    <text evidence="7 10 11">Participates actively in the response to hyperosmotic and heat shock by preventing the aggregation of stress-denatured proteins, in association with DnaK and GrpE. It is the nucleotide exchange factor for DnaK and may function as a thermosensor. Unfolded proteins bind initially to DnaJ; upon interaction with the DnaJ-bound protein, DnaK hydrolyzes its bound ATP, resulting in the formation of a stable complex. GrpE releases ADP from DnaK; ATP binding to DnaK triggers the release of the substrate protein, thus completing the reaction cycle. Several rounds of ATP-dependent interactions between DnaJ, DnaK and GrpE are required for fully efficient folding.</text>
</comment>
<dbReference type="CDD" id="cd00446">
    <property type="entry name" value="GrpE"/>
    <property type="match status" value="1"/>
</dbReference>
<comment type="caution">
    <text evidence="14">The sequence shown here is derived from an EMBL/GenBank/DDBJ whole genome shotgun (WGS) entry which is preliminary data.</text>
</comment>
<evidence type="ECO:0000256" key="8">
    <source>
        <dbReference type="ARBA" id="ARBA00072274"/>
    </source>
</evidence>
<evidence type="ECO:0000256" key="11">
    <source>
        <dbReference type="RuleBase" id="RU000639"/>
    </source>
</evidence>
<feature type="region of interest" description="Disordered" evidence="13">
    <location>
        <begin position="1"/>
        <end position="56"/>
    </location>
</feature>
<comment type="similarity">
    <text evidence="2 10 12">Belongs to the GrpE family.</text>
</comment>
<organism evidence="14 15">
    <name type="scientific">Cephaloticoccus primus</name>
    <dbReference type="NCBI Taxonomy" id="1548207"/>
    <lineage>
        <taxon>Bacteria</taxon>
        <taxon>Pseudomonadati</taxon>
        <taxon>Verrucomicrobiota</taxon>
        <taxon>Opitutia</taxon>
        <taxon>Opitutales</taxon>
        <taxon>Opitutaceae</taxon>
        <taxon>Cephaloticoccus</taxon>
    </lineage>
</organism>
<dbReference type="InterPro" id="IPR000740">
    <property type="entry name" value="GrpE"/>
</dbReference>
<keyword evidence="6 10" id="KW-0143">Chaperone</keyword>
<evidence type="ECO:0000313" key="14">
    <source>
        <dbReference type="EMBL" id="KXU34049.1"/>
    </source>
</evidence>
<evidence type="ECO:0000256" key="12">
    <source>
        <dbReference type="RuleBase" id="RU004478"/>
    </source>
</evidence>
<dbReference type="OrthoDB" id="9812586at2"/>
<feature type="compositionally biased region" description="Basic and acidic residues" evidence="13">
    <location>
        <begin position="1"/>
        <end position="13"/>
    </location>
</feature>
<dbReference type="PROSITE" id="PS01071">
    <property type="entry name" value="GRPE"/>
    <property type="match status" value="1"/>
</dbReference>
<protein>
    <recommendedName>
        <fullName evidence="8 10">Protein GrpE</fullName>
    </recommendedName>
    <alternativeName>
        <fullName evidence="9 10">HSP-70 cofactor</fullName>
    </alternativeName>
</protein>
<dbReference type="GO" id="GO:0006457">
    <property type="term" value="P:protein folding"/>
    <property type="evidence" value="ECO:0007669"/>
    <property type="project" value="InterPro"/>
</dbReference>
<evidence type="ECO:0000256" key="9">
    <source>
        <dbReference type="ARBA" id="ARBA00076414"/>
    </source>
</evidence>
<sequence>MSRANSEDTEPKTHTTTTADPDVKAEEGAGTPPAEQAQAQSGEGAAPAADPLEAAKAEAAALQDRYLRAVADHENFRKRVAREKDELRQYAASRVLEDLLPVLDNLGLGLAAAAQPGADVKSLREGVAMVQTQLKAALEQHGLKEIDPAGQAFDAHQHEALSQAPSAEVAEGDVLQVIRVGYSLNGRLLRPASVVVSSGAAANSGEGK</sequence>
<evidence type="ECO:0000256" key="2">
    <source>
        <dbReference type="ARBA" id="ARBA00009054"/>
    </source>
</evidence>
<evidence type="ECO:0000256" key="13">
    <source>
        <dbReference type="SAM" id="MobiDB-lite"/>
    </source>
</evidence>
<evidence type="ECO:0000256" key="1">
    <source>
        <dbReference type="ARBA" id="ARBA00004496"/>
    </source>
</evidence>
<dbReference type="PANTHER" id="PTHR21237:SF23">
    <property type="entry name" value="GRPE PROTEIN HOMOLOG, MITOCHONDRIAL"/>
    <property type="match status" value="1"/>
</dbReference>
<dbReference type="GO" id="GO:0051082">
    <property type="term" value="F:unfolded protein binding"/>
    <property type="evidence" value="ECO:0007669"/>
    <property type="project" value="TreeGrafter"/>
</dbReference>
<feature type="compositionally biased region" description="Low complexity" evidence="13">
    <location>
        <begin position="32"/>
        <end position="56"/>
    </location>
</feature>
<keyword evidence="5 10" id="KW-0346">Stress response</keyword>
<evidence type="ECO:0000256" key="10">
    <source>
        <dbReference type="HAMAP-Rule" id="MF_01151"/>
    </source>
</evidence>
<evidence type="ECO:0000313" key="15">
    <source>
        <dbReference type="Proteomes" id="UP000070058"/>
    </source>
</evidence>
<keyword evidence="15" id="KW-1185">Reference proteome</keyword>
<evidence type="ECO:0000256" key="5">
    <source>
        <dbReference type="ARBA" id="ARBA00023016"/>
    </source>
</evidence>
<dbReference type="AlphaFoldDB" id="A0A139SHM5"/>
<dbReference type="HAMAP" id="MF_01151">
    <property type="entry name" value="GrpE"/>
    <property type="match status" value="1"/>
</dbReference>